<evidence type="ECO:0000256" key="1">
    <source>
        <dbReference type="SAM" id="MobiDB-lite"/>
    </source>
</evidence>
<proteinExistence type="predicted"/>
<dbReference type="InterPro" id="IPR029063">
    <property type="entry name" value="SAM-dependent_MTases_sf"/>
</dbReference>
<dbReference type="SUPFAM" id="SSF53335">
    <property type="entry name" value="S-adenosyl-L-methionine-dependent methyltransferases"/>
    <property type="match status" value="1"/>
</dbReference>
<feature type="compositionally biased region" description="Basic and acidic residues" evidence="1">
    <location>
        <begin position="167"/>
        <end position="186"/>
    </location>
</feature>
<evidence type="ECO:0000313" key="3">
    <source>
        <dbReference type="Proteomes" id="UP001590951"/>
    </source>
</evidence>
<gene>
    <name evidence="2" type="ORF">ABVK25_007072</name>
</gene>
<dbReference type="Proteomes" id="UP001590951">
    <property type="component" value="Unassembled WGS sequence"/>
</dbReference>
<dbReference type="EMBL" id="JBHFEH010000026">
    <property type="protein sequence ID" value="KAL2052512.1"/>
    <property type="molecule type" value="Genomic_DNA"/>
</dbReference>
<feature type="compositionally biased region" description="Basic and acidic residues" evidence="1">
    <location>
        <begin position="236"/>
        <end position="248"/>
    </location>
</feature>
<evidence type="ECO:0000313" key="2">
    <source>
        <dbReference type="EMBL" id="KAL2052512.1"/>
    </source>
</evidence>
<accession>A0ABR4B3P3</accession>
<organism evidence="2 3">
    <name type="scientific">Lepraria finkii</name>
    <dbReference type="NCBI Taxonomy" id="1340010"/>
    <lineage>
        <taxon>Eukaryota</taxon>
        <taxon>Fungi</taxon>
        <taxon>Dikarya</taxon>
        <taxon>Ascomycota</taxon>
        <taxon>Pezizomycotina</taxon>
        <taxon>Lecanoromycetes</taxon>
        <taxon>OSLEUM clade</taxon>
        <taxon>Lecanoromycetidae</taxon>
        <taxon>Lecanorales</taxon>
        <taxon>Lecanorineae</taxon>
        <taxon>Stereocaulaceae</taxon>
        <taxon>Lepraria</taxon>
    </lineage>
</organism>
<dbReference type="Gene3D" id="3.40.50.150">
    <property type="entry name" value="Vaccinia Virus protein VP39"/>
    <property type="match status" value="1"/>
</dbReference>
<sequence length="427" mass="46364">MTEENLSSISLPGSDISMNKLADFVDSQKLKAFMNTSYDPGNTQAILLQYADYCMNVNPGPTSATPPVPTSTTGLSTRSQKRKIDDGSTTQEGLPGAKRQLMSLPISPEDVTNTVRAGSNDKDADVDMQASAPLLSLDAANADKTTPSSSEKQPESTHDPLPTQEPGRYRENGVAKNIEHPAEPTKKCAQKGPSKTKSSSNDATGAKTDGKAERAKKTTTGGKIGGKNKSKNTKKEKKDDDDHHHDDASENEFFTFTPGIDQSLPALSDIQDIFNDITSRAYESGFNEAVDLLDGRVINVATICSGTESPLLALDMICDALKRIFKKELQFKHLFSAEIVPFKQAYIERNFAPAILFRDTREIAEAKQKGGKAHTAYGALADVPNNVHLLIAGFSCVDLSKLSRWNKKLTDLGESGDTFRSILRYAK</sequence>
<protein>
    <submittedName>
        <fullName evidence="2">Uncharacterized protein</fullName>
    </submittedName>
</protein>
<feature type="compositionally biased region" description="Polar residues" evidence="1">
    <location>
        <begin position="193"/>
        <end position="203"/>
    </location>
</feature>
<keyword evidence="3" id="KW-1185">Reference proteome</keyword>
<feature type="compositionally biased region" description="Basic residues" evidence="1">
    <location>
        <begin position="226"/>
        <end position="235"/>
    </location>
</feature>
<name>A0ABR4B3P3_9LECA</name>
<comment type="caution">
    <text evidence="2">The sequence shown here is derived from an EMBL/GenBank/DDBJ whole genome shotgun (WGS) entry which is preliminary data.</text>
</comment>
<feature type="region of interest" description="Disordered" evidence="1">
    <location>
        <begin position="59"/>
        <end position="250"/>
    </location>
</feature>
<reference evidence="2 3" key="1">
    <citation type="submission" date="2024-09" db="EMBL/GenBank/DDBJ databases">
        <title>Rethinking Asexuality: The Enigmatic Case of Functional Sexual Genes in Lepraria (Stereocaulaceae).</title>
        <authorList>
            <person name="Doellman M."/>
            <person name="Sun Y."/>
            <person name="Barcenas-Pena A."/>
            <person name="Lumbsch H.T."/>
            <person name="Grewe F."/>
        </authorList>
    </citation>
    <scope>NUCLEOTIDE SEQUENCE [LARGE SCALE GENOMIC DNA]</scope>
    <source>
        <strain evidence="2 3">Grewe 0041</strain>
    </source>
</reference>